<dbReference type="OrthoDB" id="3680851at2"/>
<dbReference type="InterPro" id="IPR023214">
    <property type="entry name" value="HAD_sf"/>
</dbReference>
<dbReference type="Gene3D" id="1.10.150.240">
    <property type="entry name" value="Putative phosphatase, domain 2"/>
    <property type="match status" value="1"/>
</dbReference>
<dbReference type="NCBIfam" id="TIGR01549">
    <property type="entry name" value="HAD-SF-IA-v1"/>
    <property type="match status" value="1"/>
</dbReference>
<dbReference type="AlphaFoldDB" id="A0A6H9YRW0"/>
<dbReference type="SFLD" id="SFLDS00003">
    <property type="entry name" value="Haloacid_Dehalogenase"/>
    <property type="match status" value="1"/>
</dbReference>
<dbReference type="InterPro" id="IPR023198">
    <property type="entry name" value="PGP-like_dom2"/>
</dbReference>
<dbReference type="PANTHER" id="PTHR43316">
    <property type="entry name" value="HYDROLASE, HALOACID DELAHOGENASE-RELATED"/>
    <property type="match status" value="1"/>
</dbReference>
<protein>
    <submittedName>
        <fullName evidence="2">HAD family hydrolase</fullName>
    </submittedName>
</protein>
<evidence type="ECO:0000313" key="3">
    <source>
        <dbReference type="Proteomes" id="UP000468735"/>
    </source>
</evidence>
<organism evidence="2 3">
    <name type="scientific">Actinomadura rudentiformis</name>
    <dbReference type="NCBI Taxonomy" id="359158"/>
    <lineage>
        <taxon>Bacteria</taxon>
        <taxon>Bacillati</taxon>
        <taxon>Actinomycetota</taxon>
        <taxon>Actinomycetes</taxon>
        <taxon>Streptosporangiales</taxon>
        <taxon>Thermomonosporaceae</taxon>
        <taxon>Actinomadura</taxon>
    </lineage>
</organism>
<reference evidence="2 3" key="1">
    <citation type="submission" date="2019-09" db="EMBL/GenBank/DDBJ databases">
        <title>Actinomadura physcomitrii sp. nov., a novel actinomycete isolated from moss [Physcomitrium sphaericum (Ludw) Fuernr].</title>
        <authorList>
            <person name="Zhuang X."/>
            <person name="Liu C."/>
        </authorList>
    </citation>
    <scope>NUCLEOTIDE SEQUENCE [LARGE SCALE GENOMIC DNA]</scope>
    <source>
        <strain evidence="2 3">HMC1</strain>
    </source>
</reference>
<dbReference type="Proteomes" id="UP000468735">
    <property type="component" value="Unassembled WGS sequence"/>
</dbReference>
<sequence length="247" mass="26878">MAAGDRGRRRGVSPRYAAIVRYQAVVFDFFGTLTVASAPERRVAAITAVAEAIGAPPEEFRRVWWETWSDRCVGAMGDFSTALADVAGRLGVPATAEQLAAAAELRRSGERSFRNLRRDAVSTLRTLREWDVDIALISDCTDELPDEWDTLEVAPYIRVPVFSYTARLKKPDPRIFALACEGLGVEPAGCLFVGDGGSDELAGATAAGMTAVRILDEGTVHHRFEPVNWTGPEIKSLSEVLDLVSRP</sequence>
<evidence type="ECO:0000313" key="2">
    <source>
        <dbReference type="EMBL" id="KAB2346599.1"/>
    </source>
</evidence>
<keyword evidence="1 2" id="KW-0378">Hydrolase</keyword>
<name>A0A6H9YRW0_9ACTN</name>
<dbReference type="InterPro" id="IPR036412">
    <property type="entry name" value="HAD-like_sf"/>
</dbReference>
<dbReference type="SFLD" id="SFLDG01129">
    <property type="entry name" value="C1.5:_HAD__Beta-PGM__Phosphata"/>
    <property type="match status" value="1"/>
</dbReference>
<accession>A0A6H9YRW0</accession>
<dbReference type="Pfam" id="PF00702">
    <property type="entry name" value="Hydrolase"/>
    <property type="match status" value="1"/>
</dbReference>
<dbReference type="InterPro" id="IPR006439">
    <property type="entry name" value="HAD-SF_hydro_IA"/>
</dbReference>
<dbReference type="EMBL" id="WBMT01000011">
    <property type="protein sequence ID" value="KAB2346599.1"/>
    <property type="molecule type" value="Genomic_DNA"/>
</dbReference>
<dbReference type="GO" id="GO:0016787">
    <property type="term" value="F:hydrolase activity"/>
    <property type="evidence" value="ECO:0007669"/>
    <property type="project" value="UniProtKB-KW"/>
</dbReference>
<proteinExistence type="predicted"/>
<gene>
    <name evidence="2" type="ORF">F8566_24495</name>
</gene>
<dbReference type="InterPro" id="IPR051540">
    <property type="entry name" value="S-2-haloacid_dehalogenase"/>
</dbReference>
<keyword evidence="3" id="KW-1185">Reference proteome</keyword>
<dbReference type="PANTHER" id="PTHR43316:SF3">
    <property type="entry name" value="HALOACID DEHALOGENASE, TYPE II (AFU_ORTHOLOGUE AFUA_2G07750)-RELATED"/>
    <property type="match status" value="1"/>
</dbReference>
<comment type="caution">
    <text evidence="2">The sequence shown here is derived from an EMBL/GenBank/DDBJ whole genome shotgun (WGS) entry which is preliminary data.</text>
</comment>
<dbReference type="SUPFAM" id="SSF56784">
    <property type="entry name" value="HAD-like"/>
    <property type="match status" value="1"/>
</dbReference>
<evidence type="ECO:0000256" key="1">
    <source>
        <dbReference type="ARBA" id="ARBA00022801"/>
    </source>
</evidence>
<dbReference type="Gene3D" id="3.40.50.1000">
    <property type="entry name" value="HAD superfamily/HAD-like"/>
    <property type="match status" value="1"/>
</dbReference>